<protein>
    <submittedName>
        <fullName evidence="2">Uncharacterized protein</fullName>
    </submittedName>
</protein>
<organism evidence="2 3">
    <name type="scientific">Colocasia esculenta</name>
    <name type="common">Wild taro</name>
    <name type="synonym">Arum esculentum</name>
    <dbReference type="NCBI Taxonomy" id="4460"/>
    <lineage>
        <taxon>Eukaryota</taxon>
        <taxon>Viridiplantae</taxon>
        <taxon>Streptophyta</taxon>
        <taxon>Embryophyta</taxon>
        <taxon>Tracheophyta</taxon>
        <taxon>Spermatophyta</taxon>
        <taxon>Magnoliopsida</taxon>
        <taxon>Liliopsida</taxon>
        <taxon>Araceae</taxon>
        <taxon>Aroideae</taxon>
        <taxon>Colocasieae</taxon>
        <taxon>Colocasia</taxon>
    </lineage>
</organism>
<name>A0A843UEF4_COLES</name>
<dbReference type="Proteomes" id="UP000652761">
    <property type="component" value="Unassembled WGS sequence"/>
</dbReference>
<feature type="compositionally biased region" description="Polar residues" evidence="1">
    <location>
        <begin position="69"/>
        <end position="101"/>
    </location>
</feature>
<evidence type="ECO:0000256" key="1">
    <source>
        <dbReference type="SAM" id="MobiDB-lite"/>
    </source>
</evidence>
<evidence type="ECO:0000313" key="3">
    <source>
        <dbReference type="Proteomes" id="UP000652761"/>
    </source>
</evidence>
<reference evidence="2" key="1">
    <citation type="submission" date="2017-07" db="EMBL/GenBank/DDBJ databases">
        <title>Taro Niue Genome Assembly and Annotation.</title>
        <authorList>
            <person name="Atibalentja N."/>
            <person name="Keating K."/>
            <person name="Fields C.J."/>
        </authorList>
    </citation>
    <scope>NUCLEOTIDE SEQUENCE</scope>
    <source>
        <strain evidence="2">Niue_2</strain>
        <tissue evidence="2">Leaf</tissue>
    </source>
</reference>
<dbReference type="OrthoDB" id="694021at2759"/>
<feature type="region of interest" description="Disordered" evidence="1">
    <location>
        <begin position="1"/>
        <end position="21"/>
    </location>
</feature>
<accession>A0A843UEF4</accession>
<feature type="region of interest" description="Disordered" evidence="1">
    <location>
        <begin position="308"/>
        <end position="347"/>
    </location>
</feature>
<keyword evidence="3" id="KW-1185">Reference proteome</keyword>
<evidence type="ECO:0000313" key="2">
    <source>
        <dbReference type="EMBL" id="MQL80476.1"/>
    </source>
</evidence>
<dbReference type="PANTHER" id="PTHR33144">
    <property type="entry name" value="OS10G0409366 PROTEIN-RELATED"/>
    <property type="match status" value="1"/>
</dbReference>
<comment type="caution">
    <text evidence="2">The sequence shown here is derived from an EMBL/GenBank/DDBJ whole genome shotgun (WGS) entry which is preliminary data.</text>
</comment>
<gene>
    <name evidence="2" type="ORF">Taro_012925</name>
</gene>
<feature type="compositionally biased region" description="Gly residues" evidence="1">
    <location>
        <begin position="1"/>
        <end position="11"/>
    </location>
</feature>
<dbReference type="EMBL" id="NMUH01000509">
    <property type="protein sequence ID" value="MQL80476.1"/>
    <property type="molecule type" value="Genomic_DNA"/>
</dbReference>
<dbReference type="PANTHER" id="PTHR33144:SF45">
    <property type="entry name" value="TRANSPOSASE TNP1_EN_SPM-LIKE DOMAIN-CONTAINING PROTEIN"/>
    <property type="match status" value="1"/>
</dbReference>
<dbReference type="AlphaFoldDB" id="A0A843UEF4"/>
<proteinExistence type="predicted"/>
<sequence length="347" mass="38829">MQPNGLKGGLGRESPISTTHPDTLIRSIKNVDLIFEVMDTNRVTRRKAKEIAIREQQHQINFMSDSNSALQMSQPQVGNTSHTPSSKNDGNSPPPMQTDTPSLRKRTRGPTRKMNIYNMPPGQHLKLEFDELNRPIGTNAIGFAYFLGSMACNGDLLPIDSKYELEDYHENYVVASLSMKWKDYKERLKKEYFNPDGDNPCPHQFIRISEINKGNRAKQQMVSTTGPKSIAIRQQEYVKIDQIVAGSISSPPDIPYQQWTIHEDWYLSLAPTAFALDLVVTPRSKLMVTSLLISRSGIWISSLSTLRRSSSSSTSTGPREEEAVVSACAETPPAPSMNRFKARPCTG</sequence>
<feature type="region of interest" description="Disordered" evidence="1">
    <location>
        <begin position="69"/>
        <end position="119"/>
    </location>
</feature>